<evidence type="ECO:0000256" key="1">
    <source>
        <dbReference type="SAM" id="Phobius"/>
    </source>
</evidence>
<name>A0A223N326_9VIBR</name>
<dbReference type="Proteomes" id="UP000215148">
    <property type="component" value="Chromosome 2"/>
</dbReference>
<keyword evidence="3" id="KW-1185">Reference proteome</keyword>
<protein>
    <recommendedName>
        <fullName evidence="4">DUF2489 domain-containing protein</fullName>
    </recommendedName>
</protein>
<dbReference type="KEGG" id="vqi:CCZ37_16840"/>
<keyword evidence="1" id="KW-0472">Membrane</keyword>
<dbReference type="AlphaFoldDB" id="A0A223N326"/>
<evidence type="ECO:0000313" key="2">
    <source>
        <dbReference type="EMBL" id="ASU24159.1"/>
    </source>
</evidence>
<accession>A0A223N326</accession>
<keyword evidence="1" id="KW-0812">Transmembrane</keyword>
<sequence length="125" mass="14612">METLLVGIACGLIGCFVGHWLAIGRDRRKEHNDVIYPLKQKILTHLDALSEGNVNYYISEDDIKPLRLFYKESKYQRIKHLHDDYQKIARDHMSQNDYGEVMYSKAGCEKMAIEVTKLNKILRLK</sequence>
<evidence type="ECO:0008006" key="4">
    <source>
        <dbReference type="Google" id="ProtNLM"/>
    </source>
</evidence>
<dbReference type="RefSeq" id="WP_094501643.1">
    <property type="nucleotide sequence ID" value="NZ_CAWNHI010000002.1"/>
</dbReference>
<dbReference type="EMBL" id="CP022742">
    <property type="protein sequence ID" value="ASU24159.1"/>
    <property type="molecule type" value="Genomic_DNA"/>
</dbReference>
<feature type="transmembrane region" description="Helical" evidence="1">
    <location>
        <begin position="6"/>
        <end position="23"/>
    </location>
</feature>
<proteinExistence type="predicted"/>
<reference evidence="2 3" key="1">
    <citation type="submission" date="2017-08" db="EMBL/GenBank/DDBJ databases">
        <title>The Vibrio qinghaiensis sp.-Q67 is a luminous bacteria isolated firstly from Qinghai lake, Qinghai province, China, which has been proved to be very sensitive to detect environmental and food pollutants. Therefore, complete genome analysis of V. qinghaiensis sp.-Q67 highlights the potential application of this strain on detection of hazards in the contaminated environments.</title>
        <authorList>
            <person name="Gong L."/>
        </authorList>
    </citation>
    <scope>NUCLEOTIDE SEQUENCE [LARGE SCALE GENOMIC DNA]</scope>
    <source>
        <strain evidence="2 3">Q67</strain>
    </source>
</reference>
<organism evidence="2 3">
    <name type="scientific">Vibrio qinghaiensis</name>
    <dbReference type="NCBI Taxonomy" id="2025808"/>
    <lineage>
        <taxon>Bacteria</taxon>
        <taxon>Pseudomonadati</taxon>
        <taxon>Pseudomonadota</taxon>
        <taxon>Gammaproteobacteria</taxon>
        <taxon>Vibrionales</taxon>
        <taxon>Vibrionaceae</taxon>
        <taxon>Vibrio</taxon>
    </lineage>
</organism>
<gene>
    <name evidence="2" type="ORF">CCZ37_16840</name>
</gene>
<evidence type="ECO:0000313" key="3">
    <source>
        <dbReference type="Proteomes" id="UP000215148"/>
    </source>
</evidence>
<keyword evidence="1" id="KW-1133">Transmembrane helix</keyword>